<accession>A0ABS7K3M0</accession>
<dbReference type="EMBL" id="JACWFH010000008">
    <property type="protein sequence ID" value="MBY0096710.1"/>
    <property type="molecule type" value="Genomic_DNA"/>
</dbReference>
<organism evidence="1 2">
    <name type="scientific">Mesobacillus maritimus</name>
    <dbReference type="NCBI Taxonomy" id="1643336"/>
    <lineage>
        <taxon>Bacteria</taxon>
        <taxon>Bacillati</taxon>
        <taxon>Bacillota</taxon>
        <taxon>Bacilli</taxon>
        <taxon>Bacillales</taxon>
        <taxon>Bacillaceae</taxon>
        <taxon>Mesobacillus</taxon>
    </lineage>
</organism>
<sequence>MRVLQLAMILLLAITMVEQKVEAKKVEIEKLPWEQVNQKLPRYSKFIVEDLETGKKFKVQRRAGSRHADVQPLTSKDTKIMKAIYDGKWSWKRRAIIVHSKEKKIAASMHGMPHGAGALKNNFPGHFCIHFYGSTTHRTNFMDLSHKLMILKSAGELEHFLAKSNPYDVANAYLAGLKQQDLKIVSLTSAQDYNWDVVLPEIENITVDRMAVLPVEDIKGELVLNVPVSLTIQLRGIGYRRYDRTLKLVRFTPYESWKVDSNSFLKENKISFK</sequence>
<proteinExistence type="predicted"/>
<dbReference type="RefSeq" id="WP_221872789.1">
    <property type="nucleotide sequence ID" value="NZ_JACWFH010000008.1"/>
</dbReference>
<evidence type="ECO:0000313" key="1">
    <source>
        <dbReference type="EMBL" id="MBY0096710.1"/>
    </source>
</evidence>
<dbReference type="Proteomes" id="UP000769780">
    <property type="component" value="Unassembled WGS sequence"/>
</dbReference>
<name>A0ABS7K3M0_9BACI</name>
<evidence type="ECO:0008006" key="3">
    <source>
        <dbReference type="Google" id="ProtNLM"/>
    </source>
</evidence>
<reference evidence="1 2" key="1">
    <citation type="submission" date="2020-07" db="EMBL/GenBank/DDBJ databases">
        <title>Fungal Genomes of the International Space Station.</title>
        <authorList>
            <person name="Seuylemezian A."/>
            <person name="Singh N.K."/>
            <person name="Wood J."/>
            <person name="Venkateswaran K."/>
        </authorList>
    </citation>
    <scope>NUCLEOTIDE SEQUENCE [LARGE SCALE GENOMIC DNA]</scope>
    <source>
        <strain evidence="1 2">PL-B2</strain>
    </source>
</reference>
<evidence type="ECO:0000313" key="2">
    <source>
        <dbReference type="Proteomes" id="UP000769780"/>
    </source>
</evidence>
<protein>
    <recommendedName>
        <fullName evidence="3">DUF1571 domain-containing protein</fullName>
    </recommendedName>
</protein>
<gene>
    <name evidence="1" type="ORF">H0185_07805</name>
</gene>
<comment type="caution">
    <text evidence="1">The sequence shown here is derived from an EMBL/GenBank/DDBJ whole genome shotgun (WGS) entry which is preliminary data.</text>
</comment>
<keyword evidence="2" id="KW-1185">Reference proteome</keyword>